<evidence type="ECO:0000259" key="11">
    <source>
        <dbReference type="PROSITE" id="PS50967"/>
    </source>
</evidence>
<dbReference type="PROSITE" id="PS50967">
    <property type="entry name" value="HRDC"/>
    <property type="match status" value="1"/>
</dbReference>
<evidence type="ECO:0000313" key="13">
    <source>
        <dbReference type="Proteomes" id="UP001154282"/>
    </source>
</evidence>
<feature type="compositionally biased region" description="Basic and acidic residues" evidence="10">
    <location>
        <begin position="785"/>
        <end position="811"/>
    </location>
</feature>
<evidence type="ECO:0000256" key="10">
    <source>
        <dbReference type="SAM" id="MobiDB-lite"/>
    </source>
</evidence>
<name>A0AAV0HIW2_9ROSI</name>
<dbReference type="InterPro" id="IPR044876">
    <property type="entry name" value="HRDC_dom_sf"/>
</dbReference>
<comment type="similarity">
    <text evidence="9">Belongs to the exosome component 10/RRP6 family.</text>
</comment>
<dbReference type="GO" id="GO:0071035">
    <property type="term" value="P:nuclear polyadenylation-dependent rRNA catabolic process"/>
    <property type="evidence" value="ECO:0007669"/>
    <property type="project" value="TreeGrafter"/>
</dbReference>
<evidence type="ECO:0000256" key="8">
    <source>
        <dbReference type="ARBA" id="ARBA00023242"/>
    </source>
</evidence>
<dbReference type="InterPro" id="IPR002121">
    <property type="entry name" value="HRDC_dom"/>
</dbReference>
<dbReference type="GO" id="GO:0071044">
    <property type="term" value="P:histone mRNA catabolic process"/>
    <property type="evidence" value="ECO:0007669"/>
    <property type="project" value="TreeGrafter"/>
</dbReference>
<evidence type="ECO:0000256" key="5">
    <source>
        <dbReference type="ARBA" id="ARBA00022835"/>
    </source>
</evidence>
<dbReference type="Proteomes" id="UP001154282">
    <property type="component" value="Unassembled WGS sequence"/>
</dbReference>
<sequence length="965" mass="107263">MSQDSMDVDQSSQSQTLRTLTAGPLSSSLSSLAASSRTIPFNKDFHFFYNFDEFKSPVKRISTKSQLLLQSIGSSGAVLKDEIEFPGDGDIDCVEASDWLVNVNDDIFERFDSSADEFEVVRKSQEENAARNNSVMDSDGFQTVCGKKKKKNVWINPQSGLAGSSVSNSTGDSAVKVADRKGNAGGKAKIPFHIPSIKRPQEEHNILVNNSNQPFEHVWLERSADGSRFVHPLISDIFYGNISCEQEKLSFLDFVDKDAGSIEPLVPPAVESTPFKLVKDVKDLKELAAKLRAVNEFAVDLEHNQYRSFQGLTCLMQISTRTEDFILDTLKLRIHVGPHLREIFKDPTKKKILHGANQDIVWLQRDFGIYICNMFDTGQASRVLKLERNSLEYLLNHFCGVVANKEYQNADWRLRPLPSEMIRYAREDTHYLLYIYDQMRCLLHSMPEETESSEAPLVEVYKRSYDVCMQLYEKELLTEDSYLHMYGYALVPLRVLYWSLDFGAFLYGPVSSELPSISCFSLLLLPSANFSAHQLAIVAGLYEWRDVVARNEDESTGYILPNKVLLEIAKQMPLSTGKLHRVLKLKHQYIERHLSSVVQVVRHQMQNAAAFEAAAQQLKELALEMASRDTGKSNNGSEVQDLKNAATPLGTPNVGAQKNHGTDAKHASTSLLPAVSPSKIEKKHLVYGISENGKLGVEMTRRVPQSMNRRASVVSKGSDSLSDLSPSAKVSGSTVQVQKKTGGIFGSILGNAALKRRADTDNRDQRDTKLEKIKSSVSLPFHSFAGRDDELPSKPEIKKEAAGVSQPEEHAAAAPAREIIMLDSESSDLGLETDSELEIDESEDEFRVKKEPAESPSQGDDEAEEPVSVSDLSLEPSGLSELKPFDYAAAAEKLLKFERQRPGPAKESEEGVVDRKKAGLMELVRGKKSAGGSSEKGDDGTSSEFRPGRRRHAFPASGNRSYSYR</sequence>
<dbReference type="GO" id="GO:0071036">
    <property type="term" value="P:nuclear polyadenylation-dependent snoRNA catabolic process"/>
    <property type="evidence" value="ECO:0007669"/>
    <property type="project" value="TreeGrafter"/>
</dbReference>
<keyword evidence="8" id="KW-0539">Nucleus</keyword>
<accession>A0AAV0HIW2</accession>
<dbReference type="GO" id="GO:0000166">
    <property type="term" value="F:nucleotide binding"/>
    <property type="evidence" value="ECO:0007669"/>
    <property type="project" value="InterPro"/>
</dbReference>
<dbReference type="GO" id="GO:0000467">
    <property type="term" value="P:exonucleolytic trimming to generate mature 3'-end of 5.8S rRNA from tricistronic rRNA transcript (SSU-rRNA, 5.8S rRNA, LSU-rRNA)"/>
    <property type="evidence" value="ECO:0007669"/>
    <property type="project" value="InterPro"/>
</dbReference>
<dbReference type="GO" id="GO:0071040">
    <property type="term" value="P:nuclear polyadenylation-dependent antisense transcript catabolic process"/>
    <property type="evidence" value="ECO:0007669"/>
    <property type="project" value="TreeGrafter"/>
</dbReference>
<dbReference type="PANTHER" id="PTHR12124">
    <property type="entry name" value="POLYMYOSITIS/SCLERODERMA AUTOANTIGEN-RELATED"/>
    <property type="match status" value="1"/>
</dbReference>
<dbReference type="Gene3D" id="3.30.420.10">
    <property type="entry name" value="Ribonuclease H-like superfamily/Ribonuclease H"/>
    <property type="match status" value="1"/>
</dbReference>
<dbReference type="InterPro" id="IPR002562">
    <property type="entry name" value="3'-5'_exonuclease_dom"/>
</dbReference>
<proteinExistence type="inferred from homology"/>
<protein>
    <recommendedName>
        <fullName evidence="11">HRDC domain-containing protein</fullName>
    </recommendedName>
</protein>
<dbReference type="GO" id="GO:0071051">
    <property type="term" value="P:poly(A)-dependent snoRNA 3'-end processing"/>
    <property type="evidence" value="ECO:0007669"/>
    <property type="project" value="TreeGrafter"/>
</dbReference>
<keyword evidence="13" id="KW-1185">Reference proteome</keyword>
<evidence type="ECO:0000256" key="4">
    <source>
        <dbReference type="ARBA" id="ARBA00022801"/>
    </source>
</evidence>
<dbReference type="InterPro" id="IPR036397">
    <property type="entry name" value="RNaseH_sf"/>
</dbReference>
<evidence type="ECO:0000256" key="7">
    <source>
        <dbReference type="ARBA" id="ARBA00023158"/>
    </source>
</evidence>
<dbReference type="AlphaFoldDB" id="A0AAV0HIW2"/>
<dbReference type="FunFam" id="1.10.150.80:FF:000001">
    <property type="entry name" value="Putative exosome component 10"/>
    <property type="match status" value="1"/>
</dbReference>
<feature type="compositionally biased region" description="Acidic residues" evidence="10">
    <location>
        <begin position="831"/>
        <end position="844"/>
    </location>
</feature>
<dbReference type="GO" id="GO:0071037">
    <property type="term" value="P:nuclear polyadenylation-dependent snRNA catabolic process"/>
    <property type="evidence" value="ECO:0007669"/>
    <property type="project" value="TreeGrafter"/>
</dbReference>
<dbReference type="EMBL" id="CAMGYJ010000002">
    <property type="protein sequence ID" value="CAI0384798.1"/>
    <property type="molecule type" value="Genomic_DNA"/>
</dbReference>
<dbReference type="FunFam" id="3.30.420.10:FF:000065">
    <property type="entry name" value="Protein RRP6-like 2 isoform A"/>
    <property type="match status" value="1"/>
</dbReference>
<dbReference type="GO" id="GO:0071039">
    <property type="term" value="P:nuclear polyadenylation-dependent CUT catabolic process"/>
    <property type="evidence" value="ECO:0007669"/>
    <property type="project" value="TreeGrafter"/>
</dbReference>
<evidence type="ECO:0000256" key="3">
    <source>
        <dbReference type="ARBA" id="ARBA00022722"/>
    </source>
</evidence>
<dbReference type="GO" id="GO:0080188">
    <property type="term" value="P:gene silencing by siRNA-directed DNA methylation"/>
    <property type="evidence" value="ECO:0007669"/>
    <property type="project" value="UniProtKB-ARBA"/>
</dbReference>
<evidence type="ECO:0000256" key="9">
    <source>
        <dbReference type="ARBA" id="ARBA00043957"/>
    </source>
</evidence>
<dbReference type="InterPro" id="IPR012337">
    <property type="entry name" value="RNaseH-like_sf"/>
</dbReference>
<feature type="region of interest" description="Disordered" evidence="10">
    <location>
        <begin position="628"/>
        <end position="668"/>
    </location>
</feature>
<dbReference type="PANTHER" id="PTHR12124:SF47">
    <property type="entry name" value="EXOSOME COMPONENT 10"/>
    <property type="match status" value="1"/>
</dbReference>
<evidence type="ECO:0000256" key="2">
    <source>
        <dbReference type="ARBA" id="ARBA00022552"/>
    </source>
</evidence>
<keyword evidence="6" id="KW-0269">Exonuclease</keyword>
<dbReference type="InterPro" id="IPR045092">
    <property type="entry name" value="Rrp6-like"/>
</dbReference>
<dbReference type="CDD" id="cd06147">
    <property type="entry name" value="Rrp6p_like_exo"/>
    <property type="match status" value="1"/>
</dbReference>
<dbReference type="InterPro" id="IPR012588">
    <property type="entry name" value="Exosome-assoc_fac_Rrp6_N"/>
</dbReference>
<feature type="domain" description="HRDC" evidence="11">
    <location>
        <begin position="531"/>
        <end position="611"/>
    </location>
</feature>
<evidence type="ECO:0000256" key="6">
    <source>
        <dbReference type="ARBA" id="ARBA00022839"/>
    </source>
</evidence>
<evidence type="ECO:0000256" key="1">
    <source>
        <dbReference type="ARBA" id="ARBA00004123"/>
    </source>
</evidence>
<comment type="subcellular location">
    <subcellularLocation>
        <location evidence="1">Nucleus</location>
    </subcellularLocation>
</comment>
<dbReference type="Gene3D" id="1.10.150.80">
    <property type="entry name" value="HRDC domain"/>
    <property type="match status" value="1"/>
</dbReference>
<dbReference type="GO" id="GO:0003727">
    <property type="term" value="F:single-stranded RNA binding"/>
    <property type="evidence" value="ECO:0007669"/>
    <property type="project" value="TreeGrafter"/>
</dbReference>
<feature type="region of interest" description="Disordered" evidence="10">
    <location>
        <begin position="897"/>
        <end position="965"/>
    </location>
</feature>
<comment type="caution">
    <text evidence="12">The sequence shown here is derived from an EMBL/GenBank/DDBJ whole genome shotgun (WGS) entry which is preliminary data.</text>
</comment>
<dbReference type="InterPro" id="IPR049559">
    <property type="entry name" value="Rrp6p-like_exo"/>
</dbReference>
<keyword evidence="7" id="KW-0943">RNA-mediated gene silencing</keyword>
<dbReference type="GO" id="GO:0000176">
    <property type="term" value="C:nuclear exosome (RNase complex)"/>
    <property type="evidence" value="ECO:0007669"/>
    <property type="project" value="InterPro"/>
</dbReference>
<dbReference type="SMART" id="SM00474">
    <property type="entry name" value="35EXOc"/>
    <property type="match status" value="1"/>
</dbReference>
<evidence type="ECO:0000313" key="12">
    <source>
        <dbReference type="EMBL" id="CAI0384798.1"/>
    </source>
</evidence>
<feature type="region of interest" description="Disordered" evidence="10">
    <location>
        <begin position="781"/>
        <end position="881"/>
    </location>
</feature>
<keyword evidence="4" id="KW-0378">Hydrolase</keyword>
<dbReference type="SUPFAM" id="SSF47819">
    <property type="entry name" value="HRDC-like"/>
    <property type="match status" value="1"/>
</dbReference>
<dbReference type="Pfam" id="PF00570">
    <property type="entry name" value="HRDC"/>
    <property type="match status" value="1"/>
</dbReference>
<keyword evidence="2" id="KW-0698">rRNA processing</keyword>
<dbReference type="GO" id="GO:0071038">
    <property type="term" value="P:TRAMP-dependent tRNA surveillance pathway"/>
    <property type="evidence" value="ECO:0007669"/>
    <property type="project" value="TreeGrafter"/>
</dbReference>
<dbReference type="Pfam" id="PF08066">
    <property type="entry name" value="PMC2NT"/>
    <property type="match status" value="1"/>
</dbReference>
<dbReference type="InterPro" id="IPR010997">
    <property type="entry name" value="HRDC-like_sf"/>
</dbReference>
<dbReference type="SUPFAM" id="SSF53098">
    <property type="entry name" value="Ribonuclease H-like"/>
    <property type="match status" value="1"/>
</dbReference>
<dbReference type="Pfam" id="PF01612">
    <property type="entry name" value="DNA_pol_A_exo1"/>
    <property type="match status" value="1"/>
</dbReference>
<dbReference type="GO" id="GO:0000175">
    <property type="term" value="F:3'-5'-RNA exonuclease activity"/>
    <property type="evidence" value="ECO:0007669"/>
    <property type="project" value="InterPro"/>
</dbReference>
<dbReference type="SMART" id="SM00341">
    <property type="entry name" value="HRDC"/>
    <property type="match status" value="1"/>
</dbReference>
<organism evidence="12 13">
    <name type="scientific">Linum tenue</name>
    <dbReference type="NCBI Taxonomy" id="586396"/>
    <lineage>
        <taxon>Eukaryota</taxon>
        <taxon>Viridiplantae</taxon>
        <taxon>Streptophyta</taxon>
        <taxon>Embryophyta</taxon>
        <taxon>Tracheophyta</taxon>
        <taxon>Spermatophyta</taxon>
        <taxon>Magnoliopsida</taxon>
        <taxon>eudicotyledons</taxon>
        <taxon>Gunneridae</taxon>
        <taxon>Pentapetalae</taxon>
        <taxon>rosids</taxon>
        <taxon>fabids</taxon>
        <taxon>Malpighiales</taxon>
        <taxon>Linaceae</taxon>
        <taxon>Linum</taxon>
    </lineage>
</organism>
<dbReference type="GO" id="GO:0005730">
    <property type="term" value="C:nucleolus"/>
    <property type="evidence" value="ECO:0007669"/>
    <property type="project" value="TreeGrafter"/>
</dbReference>
<reference evidence="12" key="1">
    <citation type="submission" date="2022-08" db="EMBL/GenBank/DDBJ databases">
        <authorList>
            <person name="Gutierrez-Valencia J."/>
        </authorList>
    </citation>
    <scope>NUCLEOTIDE SEQUENCE</scope>
</reference>
<feature type="compositionally biased region" description="Basic and acidic residues" evidence="10">
    <location>
        <begin position="897"/>
        <end position="919"/>
    </location>
</feature>
<keyword evidence="3" id="KW-0540">Nuclease</keyword>
<gene>
    <name evidence="12" type="ORF">LITE_LOCUS4522</name>
</gene>
<keyword evidence="5" id="KW-0271">Exosome</keyword>